<dbReference type="Gene3D" id="3.30.50.10">
    <property type="entry name" value="Erythroid Transcription Factor GATA-1, subunit A"/>
    <property type="match status" value="1"/>
</dbReference>
<keyword evidence="2" id="KW-0479">Metal-binding</keyword>
<evidence type="ECO:0000256" key="1">
    <source>
        <dbReference type="ARBA" id="ARBA00005993"/>
    </source>
</evidence>
<evidence type="ECO:0000256" key="7">
    <source>
        <dbReference type="ARBA" id="ARBA00023163"/>
    </source>
</evidence>
<dbReference type="WBParaSite" id="EN70_9756">
    <property type="protein sequence ID" value="EN70_9756"/>
    <property type="gene ID" value="EN70_9756"/>
</dbReference>
<protein>
    <submittedName>
        <fullName evidence="13">Nuclear receptor domain-containing protein</fullName>
    </submittedName>
</protein>
<evidence type="ECO:0000256" key="10">
    <source>
        <dbReference type="SAM" id="MobiDB-lite"/>
    </source>
</evidence>
<dbReference type="GO" id="GO:0043565">
    <property type="term" value="F:sequence-specific DNA binding"/>
    <property type="evidence" value="ECO:0007669"/>
    <property type="project" value="InterPro"/>
</dbReference>
<evidence type="ECO:0000313" key="12">
    <source>
        <dbReference type="Proteomes" id="UP000095285"/>
    </source>
</evidence>
<feature type="compositionally biased region" description="Polar residues" evidence="10">
    <location>
        <begin position="152"/>
        <end position="162"/>
    </location>
</feature>
<evidence type="ECO:0000256" key="8">
    <source>
        <dbReference type="ARBA" id="ARBA00023170"/>
    </source>
</evidence>
<keyword evidence="7" id="KW-0804">Transcription</keyword>
<keyword evidence="12" id="KW-1185">Reference proteome</keyword>
<evidence type="ECO:0000256" key="4">
    <source>
        <dbReference type="ARBA" id="ARBA00022833"/>
    </source>
</evidence>
<evidence type="ECO:0000256" key="2">
    <source>
        <dbReference type="ARBA" id="ARBA00022723"/>
    </source>
</evidence>
<dbReference type="STRING" id="7209.A0A1I7W534"/>
<evidence type="ECO:0000256" key="5">
    <source>
        <dbReference type="ARBA" id="ARBA00023015"/>
    </source>
</evidence>
<evidence type="ECO:0000256" key="9">
    <source>
        <dbReference type="ARBA" id="ARBA00023242"/>
    </source>
</evidence>
<dbReference type="PRINTS" id="PR00047">
    <property type="entry name" value="STROIDFINGER"/>
</dbReference>
<organism evidence="12 13">
    <name type="scientific">Loa loa</name>
    <name type="common">Eye worm</name>
    <name type="synonym">Filaria loa</name>
    <dbReference type="NCBI Taxonomy" id="7209"/>
    <lineage>
        <taxon>Eukaryota</taxon>
        <taxon>Metazoa</taxon>
        <taxon>Ecdysozoa</taxon>
        <taxon>Nematoda</taxon>
        <taxon>Chromadorea</taxon>
        <taxon>Rhabditida</taxon>
        <taxon>Spirurina</taxon>
        <taxon>Spiruromorpha</taxon>
        <taxon>Filarioidea</taxon>
        <taxon>Onchocercidae</taxon>
        <taxon>Loa</taxon>
    </lineage>
</organism>
<keyword evidence="6" id="KW-0238">DNA-binding</keyword>
<evidence type="ECO:0000256" key="6">
    <source>
        <dbReference type="ARBA" id="ARBA00023125"/>
    </source>
</evidence>
<dbReference type="Pfam" id="PF00105">
    <property type="entry name" value="zf-C4"/>
    <property type="match status" value="1"/>
</dbReference>
<dbReference type="PROSITE" id="PS51030">
    <property type="entry name" value="NUCLEAR_REC_DBD_2"/>
    <property type="match status" value="1"/>
</dbReference>
<dbReference type="InterPro" id="IPR013088">
    <property type="entry name" value="Znf_NHR/GATA"/>
</dbReference>
<dbReference type="AlphaFoldDB" id="A0A1I7W534"/>
<keyword evidence="3" id="KW-0863">Zinc-finger</keyword>
<feature type="domain" description="Nuclear receptor" evidence="11">
    <location>
        <begin position="523"/>
        <end position="548"/>
    </location>
</feature>
<dbReference type="InterPro" id="IPR001628">
    <property type="entry name" value="Znf_hrmn_rcpt"/>
</dbReference>
<dbReference type="GO" id="GO:0003700">
    <property type="term" value="F:DNA-binding transcription factor activity"/>
    <property type="evidence" value="ECO:0007669"/>
    <property type="project" value="InterPro"/>
</dbReference>
<dbReference type="PANTHER" id="PTHR24083">
    <property type="entry name" value="NUCLEAR HORMONE RECEPTOR"/>
    <property type="match status" value="1"/>
</dbReference>
<dbReference type="GO" id="GO:0008270">
    <property type="term" value="F:zinc ion binding"/>
    <property type="evidence" value="ECO:0007669"/>
    <property type="project" value="UniProtKB-KW"/>
</dbReference>
<feature type="region of interest" description="Disordered" evidence="10">
    <location>
        <begin position="177"/>
        <end position="205"/>
    </location>
</feature>
<comment type="similarity">
    <text evidence="1">Belongs to the nuclear hormone receptor family.</text>
</comment>
<evidence type="ECO:0000259" key="11">
    <source>
        <dbReference type="PROSITE" id="PS51030"/>
    </source>
</evidence>
<reference evidence="12" key="1">
    <citation type="submission" date="2012-04" db="EMBL/GenBank/DDBJ databases">
        <title>The Genome Sequence of Loa loa.</title>
        <authorList>
            <consortium name="The Broad Institute Genome Sequencing Platform"/>
            <consortium name="Broad Institute Genome Sequencing Center for Infectious Disease"/>
            <person name="Nutman T.B."/>
            <person name="Fink D.L."/>
            <person name="Russ C."/>
            <person name="Young S."/>
            <person name="Zeng Q."/>
            <person name="Gargeya S."/>
            <person name="Alvarado L."/>
            <person name="Berlin A."/>
            <person name="Chapman S.B."/>
            <person name="Chen Z."/>
            <person name="Freedman E."/>
            <person name="Gellesch M."/>
            <person name="Goldberg J."/>
            <person name="Griggs A."/>
            <person name="Gujja S."/>
            <person name="Heilman E.R."/>
            <person name="Heiman D."/>
            <person name="Howarth C."/>
            <person name="Mehta T."/>
            <person name="Neiman D."/>
            <person name="Pearson M."/>
            <person name="Roberts A."/>
            <person name="Saif S."/>
            <person name="Shea T."/>
            <person name="Shenoy N."/>
            <person name="Sisk P."/>
            <person name="Stolte C."/>
            <person name="Sykes S."/>
            <person name="White J."/>
            <person name="Yandava C."/>
            <person name="Haas B."/>
            <person name="Henn M.R."/>
            <person name="Nusbaum C."/>
            <person name="Birren B."/>
        </authorList>
    </citation>
    <scope>NUCLEOTIDE SEQUENCE [LARGE SCALE GENOMIC DNA]</scope>
</reference>
<name>A0A1I7W534_LOALO</name>
<sequence length="548" mass="60937">MSQEFDWENFDTSQFLDTTISMSTSETPRVNTNNVVNNSRLEEFHPLTSTSTCYAMAQSSYADISNNRLEESVNLMNPLINVPLQHNSSTTIRDSTSTLTLLSYQTDGVTSASRLSSAAMPLMNALILPNSSQVMSTDDAMGHHKTTENDTEATTNVDGNFSPLWTSSRTSIRSRYLKRQNDSESRSAQDCNRFNVKRSAGSKIDQPNSNMELLSSNLIQQQPQSTDFASIPHLTESAPVQISQFSSSYVNDTFESVMSSDVHSDTLPIYLNDDDTSTTHAFQYQSEVDPYSTIQPSLSTDPLVIIPEINEEDGGKVFEELKTFAPPYSSPNHFATTNNIRVYVTSAGFQEQQSSRQTILNSEIRTNRDDSTVGRYYISPGTSRLTPSLHMKQIHPEKDRNPSIDSNQENNLCVAFGNETSGSHYSVPRCDENKVYSTGEEQNGGNTTVYITSTGFEEQQLPLDFGNPMSANNSMDEWNQIPVTRNEGQANVFQLHNNGLQNKALPERAVTGGFTREMKRKTKDFCVVCGDNASGYHYKALTCEGCKV</sequence>
<keyword evidence="4" id="KW-0862">Zinc</keyword>
<accession>A0A1I7W534</accession>
<keyword evidence="9" id="KW-0539">Nucleus</keyword>
<evidence type="ECO:0000256" key="3">
    <source>
        <dbReference type="ARBA" id="ARBA00022771"/>
    </source>
</evidence>
<evidence type="ECO:0000313" key="13">
    <source>
        <dbReference type="WBParaSite" id="EN70_9756"/>
    </source>
</evidence>
<dbReference type="InterPro" id="IPR050274">
    <property type="entry name" value="Nuclear_hormone_rcpt_NR2"/>
</dbReference>
<feature type="region of interest" description="Disordered" evidence="10">
    <location>
        <begin position="136"/>
        <end position="162"/>
    </location>
</feature>
<keyword evidence="5" id="KW-0805">Transcription regulation</keyword>
<keyword evidence="8" id="KW-0675">Receptor</keyword>
<dbReference type="Proteomes" id="UP000095285">
    <property type="component" value="Unassembled WGS sequence"/>
</dbReference>
<reference evidence="13" key="2">
    <citation type="submission" date="2016-11" db="UniProtKB">
        <authorList>
            <consortium name="WormBaseParasite"/>
        </authorList>
    </citation>
    <scope>IDENTIFICATION</scope>
</reference>
<dbReference type="SUPFAM" id="SSF57716">
    <property type="entry name" value="Glucocorticoid receptor-like (DNA-binding domain)"/>
    <property type="match status" value="1"/>
</dbReference>
<proteinExistence type="inferred from homology"/>